<dbReference type="KEGG" id="mcui:G8O30_13320"/>
<evidence type="ECO:0000313" key="2">
    <source>
        <dbReference type="Proteomes" id="UP000593626"/>
    </source>
</evidence>
<organism evidence="1 2">
    <name type="scientific">Mangrovibacillus cuniculi</name>
    <dbReference type="NCBI Taxonomy" id="2593652"/>
    <lineage>
        <taxon>Bacteria</taxon>
        <taxon>Bacillati</taxon>
        <taxon>Bacillota</taxon>
        <taxon>Bacilli</taxon>
        <taxon>Bacillales</taxon>
        <taxon>Bacillaceae</taxon>
        <taxon>Mangrovibacillus</taxon>
    </lineage>
</organism>
<reference evidence="1 2" key="1">
    <citation type="submission" date="2019-07" db="EMBL/GenBank/DDBJ databases">
        <title>Genome sequence of 2 isolates from Red Sea Mangroves.</title>
        <authorList>
            <person name="Sefrji F."/>
            <person name="Michoud G."/>
            <person name="Merlino G."/>
            <person name="Daffonchio D."/>
        </authorList>
    </citation>
    <scope>NUCLEOTIDE SEQUENCE [LARGE SCALE GENOMIC DNA]</scope>
    <source>
        <strain evidence="1 2">R1DC41</strain>
    </source>
</reference>
<evidence type="ECO:0000313" key="1">
    <source>
        <dbReference type="EMBL" id="QPC47869.1"/>
    </source>
</evidence>
<name>A0A7S8HGD2_9BACI</name>
<dbReference type="Proteomes" id="UP000593626">
    <property type="component" value="Chromosome"/>
</dbReference>
<keyword evidence="2" id="KW-1185">Reference proteome</keyword>
<accession>A0A7S8HGD2</accession>
<gene>
    <name evidence="1" type="ORF">G8O30_13320</name>
</gene>
<proteinExistence type="predicted"/>
<sequence>MKNTANQANEFVHHTVDSANKVVKTISGEGGLIGKAADVSSNVLKNTSSFGNNVIGKTVDTSSKMVKGATNKVFGDKKK</sequence>
<protein>
    <submittedName>
        <fullName evidence="1">Uncharacterized protein</fullName>
    </submittedName>
</protein>
<dbReference type="EMBL" id="CP049742">
    <property type="protein sequence ID" value="QPC47869.1"/>
    <property type="molecule type" value="Genomic_DNA"/>
</dbReference>
<dbReference type="RefSeq" id="WP_239672548.1">
    <property type="nucleotide sequence ID" value="NZ_CP049742.1"/>
</dbReference>
<dbReference type="AlphaFoldDB" id="A0A7S8HGD2"/>